<accession>A0A5E4PSV6</accession>
<dbReference type="Gene3D" id="3.30.70.580">
    <property type="entry name" value="Pseudouridine synthase I, catalytic domain, N-terminal subdomain"/>
    <property type="match status" value="1"/>
</dbReference>
<evidence type="ECO:0000256" key="7">
    <source>
        <dbReference type="ARBA" id="ARBA00023242"/>
    </source>
</evidence>
<dbReference type="GO" id="GO:0005634">
    <property type="term" value="C:nucleus"/>
    <property type="evidence" value="ECO:0007669"/>
    <property type="project" value="UniProtKB-SubCell"/>
</dbReference>
<comment type="similarity">
    <text evidence="3">Belongs to the tRNA pseudouridine synthase TruA family.</text>
</comment>
<proteinExistence type="inferred from homology"/>
<protein>
    <recommendedName>
        <fullName evidence="13">Pseudouridylate synthase 1 homolog</fullName>
        <ecNumber evidence="12">5.4.99.12</ecNumber>
    </recommendedName>
    <alternativeName>
        <fullName evidence="14">tRNA pseudouridine synthase 1</fullName>
    </alternativeName>
    <alternativeName>
        <fullName evidence="17">tRNA pseudouridine(38-40) synthase</fullName>
    </alternativeName>
    <alternativeName>
        <fullName evidence="15">tRNA pseudouridylate synthase I</fullName>
    </alternativeName>
    <alternativeName>
        <fullName evidence="16">tRNA-uridine isomerase I</fullName>
    </alternativeName>
</protein>
<dbReference type="GO" id="GO:0006397">
    <property type="term" value="P:mRNA processing"/>
    <property type="evidence" value="ECO:0007669"/>
    <property type="project" value="UniProtKB-KW"/>
</dbReference>
<dbReference type="EC" id="5.4.99.12" evidence="12"/>
<feature type="active site" description="Nucleophile" evidence="18">
    <location>
        <position position="153"/>
    </location>
</feature>
<sequence length="491" mass="56694">MSARIFQTLINNCSRFNLTQRAIFTFTVSRLQRAQLLRMSTAIPIVEECEKVDKQNTRYMRRKRQWETNENKLEDGETDQKKTCENPVERIKRKKVAMLIGYCGVDYYGMQRNPGVKTIEEDLLISLRECNYITEADFVKQQNADFQRSSRTDKGVSAARQVVSLKLPLEADIEEINKHLPACIKVFGVKRTTNKFNSKSKCNARTYSYTLPTYVFEPKAVTEEERKNYRITAEKMSLVNEILSYYKGTKSFHNFTEKKHHNDPSASRYMMSFSLERVFNECEMEFAELCVKGQSFMLHQIRKMVGLMIAVVRRQAGLEMMRRVFGSEKLMLPTAPGLGLVLDKVHYERYDAKFKDSHENLTWEEVDPLVEAFKREHIVKSIVRGEVEEWASARWLEKLYGHSFEPAADVEETKEDTDDRLEQGVERCDQGDERCDQVDQVDACLDKADECDGDDEGKQKLVIDEQDNGGNVTDGALNEKSECVKEVGVGQ</sequence>
<evidence type="ECO:0000259" key="21">
    <source>
        <dbReference type="Pfam" id="PF01416"/>
    </source>
</evidence>
<evidence type="ECO:0000313" key="22">
    <source>
        <dbReference type="EMBL" id="VVC88185.1"/>
    </source>
</evidence>
<evidence type="ECO:0000256" key="14">
    <source>
        <dbReference type="ARBA" id="ARBA00075153"/>
    </source>
</evidence>
<comment type="catalytic activity">
    <reaction evidence="8">
        <text>a uridine in tRNA = a pseudouridine in tRNA</text>
        <dbReference type="Rhea" id="RHEA:54572"/>
        <dbReference type="Rhea" id="RHEA-COMP:13339"/>
        <dbReference type="Rhea" id="RHEA-COMP:13934"/>
        <dbReference type="ChEBI" id="CHEBI:65314"/>
        <dbReference type="ChEBI" id="CHEBI:65315"/>
    </reaction>
</comment>
<dbReference type="Pfam" id="PF01416">
    <property type="entry name" value="PseudoU_synth_1"/>
    <property type="match status" value="1"/>
</dbReference>
<dbReference type="EMBL" id="FZQP02000260">
    <property type="protein sequence ID" value="VVC88185.1"/>
    <property type="molecule type" value="Genomic_DNA"/>
</dbReference>
<dbReference type="PANTHER" id="PTHR11142:SF4">
    <property type="entry name" value="PSEUDOURIDYLATE SYNTHASE 1 HOMOLOG"/>
    <property type="match status" value="1"/>
</dbReference>
<evidence type="ECO:0000256" key="9">
    <source>
        <dbReference type="ARBA" id="ARBA00052184"/>
    </source>
</evidence>
<dbReference type="GO" id="GO:1990481">
    <property type="term" value="P:mRNA pseudouridine synthesis"/>
    <property type="evidence" value="ECO:0007669"/>
    <property type="project" value="TreeGrafter"/>
</dbReference>
<evidence type="ECO:0000256" key="17">
    <source>
        <dbReference type="ARBA" id="ARBA00081344"/>
    </source>
</evidence>
<dbReference type="GO" id="GO:0160147">
    <property type="term" value="F:tRNA pseudouridine(38-40) synthase activity"/>
    <property type="evidence" value="ECO:0007669"/>
    <property type="project" value="UniProtKB-EC"/>
</dbReference>
<keyword evidence="5" id="KW-0819">tRNA processing</keyword>
<dbReference type="Gene3D" id="3.30.70.660">
    <property type="entry name" value="Pseudouridine synthase I, catalytic domain, C-terminal subdomain"/>
    <property type="match status" value="1"/>
</dbReference>
<comment type="subunit">
    <text evidence="11">Monomer. Forms a complex with RARG and the SRA1 RNA in the nucleus.</text>
</comment>
<evidence type="ECO:0000256" key="19">
    <source>
        <dbReference type="PIRSR" id="PIRSR641708-2"/>
    </source>
</evidence>
<evidence type="ECO:0000256" key="13">
    <source>
        <dbReference type="ARBA" id="ARBA00068582"/>
    </source>
</evidence>
<evidence type="ECO:0000256" key="15">
    <source>
        <dbReference type="ARBA" id="ARBA00079087"/>
    </source>
</evidence>
<name>A0A5E4PSV6_9NEOP</name>
<dbReference type="FunFam" id="3.30.70.580:FF:000002">
    <property type="entry name" value="tRNA pseudouridine synthase"/>
    <property type="match status" value="1"/>
</dbReference>
<dbReference type="CDD" id="cd02568">
    <property type="entry name" value="PseudoU_synth_PUS1_PUS2"/>
    <property type="match status" value="1"/>
</dbReference>
<evidence type="ECO:0000256" key="3">
    <source>
        <dbReference type="ARBA" id="ARBA00009375"/>
    </source>
</evidence>
<dbReference type="AlphaFoldDB" id="A0A5E4PSV6"/>
<evidence type="ECO:0000256" key="11">
    <source>
        <dbReference type="ARBA" id="ARBA00064589"/>
    </source>
</evidence>
<evidence type="ECO:0000256" key="12">
    <source>
        <dbReference type="ARBA" id="ARBA00066509"/>
    </source>
</evidence>
<evidence type="ECO:0000256" key="6">
    <source>
        <dbReference type="ARBA" id="ARBA00023235"/>
    </source>
</evidence>
<keyword evidence="7" id="KW-0539">Nucleus</keyword>
<comment type="function">
    <text evidence="10">Pseudouridylate synthase that catalyzes pseudouridylation of tRNAs and mRNAs. Acts on positions 27/28 in the anticodon stem and also positions 34 and 36 in the anticodon of an intron containing tRNA. Also catalyzes pseudouridylation of mRNAs: mediates pseudouridylation of mRNAs with the consensus sequence 5'-UGUAG-3'. Acts as a regulator of pre-mRNA splicing by mediating pseudouridylation of pre-mRNAs at locations associated with alternatively spliced regions. Pseudouridylation of pre-mRNAs near splice sites directly regulates mRNA splicing and mRNA 3'-end processing. Involved in regulation of nuclear receptor activity through pseudouridylation of SRA1 mRNA.</text>
</comment>
<evidence type="ECO:0000256" key="8">
    <source>
        <dbReference type="ARBA" id="ARBA00036943"/>
    </source>
</evidence>
<keyword evidence="4" id="KW-0507">mRNA processing</keyword>
<comment type="catalytic activity">
    <reaction evidence="9">
        <text>uridine(38/39/40) in tRNA = pseudouridine(38/39/40) in tRNA</text>
        <dbReference type="Rhea" id="RHEA:22376"/>
        <dbReference type="Rhea" id="RHEA-COMP:10085"/>
        <dbReference type="Rhea" id="RHEA-COMP:10087"/>
        <dbReference type="ChEBI" id="CHEBI:65314"/>
        <dbReference type="ChEBI" id="CHEBI:65315"/>
        <dbReference type="EC" id="5.4.99.12"/>
    </reaction>
</comment>
<organism evidence="22 23">
    <name type="scientific">Leptidea sinapis</name>
    <dbReference type="NCBI Taxonomy" id="189913"/>
    <lineage>
        <taxon>Eukaryota</taxon>
        <taxon>Metazoa</taxon>
        <taxon>Ecdysozoa</taxon>
        <taxon>Arthropoda</taxon>
        <taxon>Hexapoda</taxon>
        <taxon>Insecta</taxon>
        <taxon>Pterygota</taxon>
        <taxon>Neoptera</taxon>
        <taxon>Endopterygota</taxon>
        <taxon>Lepidoptera</taxon>
        <taxon>Glossata</taxon>
        <taxon>Ditrysia</taxon>
        <taxon>Papilionoidea</taxon>
        <taxon>Pieridae</taxon>
        <taxon>Dismorphiinae</taxon>
        <taxon>Leptidea</taxon>
    </lineage>
</organism>
<comment type="subcellular location">
    <subcellularLocation>
        <location evidence="2">Nucleus</location>
    </subcellularLocation>
</comment>
<evidence type="ECO:0000313" key="23">
    <source>
        <dbReference type="Proteomes" id="UP000324832"/>
    </source>
</evidence>
<dbReference type="Proteomes" id="UP000324832">
    <property type="component" value="Unassembled WGS sequence"/>
</dbReference>
<reference evidence="22 23" key="1">
    <citation type="submission" date="2017-07" db="EMBL/GenBank/DDBJ databases">
        <authorList>
            <person name="Talla V."/>
            <person name="Backstrom N."/>
        </authorList>
    </citation>
    <scope>NUCLEOTIDE SEQUENCE [LARGE SCALE GENOMIC DNA]</scope>
</reference>
<dbReference type="PANTHER" id="PTHR11142">
    <property type="entry name" value="PSEUDOURIDYLATE SYNTHASE"/>
    <property type="match status" value="1"/>
</dbReference>
<evidence type="ECO:0000256" key="5">
    <source>
        <dbReference type="ARBA" id="ARBA00022694"/>
    </source>
</evidence>
<dbReference type="NCBIfam" id="TIGR00071">
    <property type="entry name" value="hisT_truA"/>
    <property type="match status" value="1"/>
</dbReference>
<keyword evidence="23" id="KW-1185">Reference proteome</keyword>
<keyword evidence="6" id="KW-0413">Isomerase</keyword>
<dbReference type="InterPro" id="IPR020103">
    <property type="entry name" value="PsdUridine_synth_cat_dom_sf"/>
</dbReference>
<dbReference type="SUPFAM" id="SSF55120">
    <property type="entry name" value="Pseudouridine synthase"/>
    <property type="match status" value="1"/>
</dbReference>
<dbReference type="InterPro" id="IPR020097">
    <property type="entry name" value="PsdUridine_synth_TruA_a/b_dom"/>
</dbReference>
<dbReference type="GO" id="GO:0003723">
    <property type="term" value="F:RNA binding"/>
    <property type="evidence" value="ECO:0007669"/>
    <property type="project" value="InterPro"/>
</dbReference>
<feature type="region of interest" description="Disordered" evidence="20">
    <location>
        <begin position="450"/>
        <end position="477"/>
    </location>
</feature>
<dbReference type="InterPro" id="IPR020095">
    <property type="entry name" value="PsdUridine_synth_TruA_C"/>
</dbReference>
<gene>
    <name evidence="22" type="ORF">LSINAPIS_LOCUS1616</name>
</gene>
<comment type="catalytic activity">
    <reaction evidence="1">
        <text>a uridine in mRNA = a pseudouridine in mRNA</text>
        <dbReference type="Rhea" id="RHEA:56644"/>
        <dbReference type="Rhea" id="RHEA-COMP:14658"/>
        <dbReference type="Rhea" id="RHEA-COMP:14659"/>
        <dbReference type="ChEBI" id="CHEBI:65314"/>
        <dbReference type="ChEBI" id="CHEBI:65315"/>
    </reaction>
</comment>
<feature type="binding site" evidence="19">
    <location>
        <position position="207"/>
    </location>
    <ligand>
        <name>substrate</name>
    </ligand>
</feature>
<evidence type="ECO:0000256" key="4">
    <source>
        <dbReference type="ARBA" id="ARBA00022664"/>
    </source>
</evidence>
<feature type="domain" description="Pseudouridine synthase I TruA alpha/beta" evidence="21">
    <location>
        <begin position="244"/>
        <end position="348"/>
    </location>
</feature>
<evidence type="ECO:0000256" key="1">
    <source>
        <dbReference type="ARBA" id="ARBA00001166"/>
    </source>
</evidence>
<evidence type="ECO:0000256" key="18">
    <source>
        <dbReference type="PIRSR" id="PIRSR641708-1"/>
    </source>
</evidence>
<dbReference type="InterPro" id="IPR020094">
    <property type="entry name" value="TruA/RsuA/RluB/E/F_N"/>
</dbReference>
<feature type="compositionally biased region" description="Basic and acidic residues" evidence="20">
    <location>
        <begin position="450"/>
        <end position="463"/>
    </location>
</feature>
<evidence type="ECO:0000256" key="2">
    <source>
        <dbReference type="ARBA" id="ARBA00004123"/>
    </source>
</evidence>
<evidence type="ECO:0000256" key="20">
    <source>
        <dbReference type="SAM" id="MobiDB-lite"/>
    </source>
</evidence>
<dbReference type="FunFam" id="3.30.70.660:FF:000002">
    <property type="entry name" value="tRNA pseudouridine synthase"/>
    <property type="match status" value="1"/>
</dbReference>
<evidence type="ECO:0000256" key="10">
    <source>
        <dbReference type="ARBA" id="ARBA00053709"/>
    </source>
</evidence>
<evidence type="ECO:0000256" key="16">
    <source>
        <dbReference type="ARBA" id="ARBA00080849"/>
    </source>
</evidence>
<dbReference type="GO" id="GO:0031119">
    <property type="term" value="P:tRNA pseudouridine synthesis"/>
    <property type="evidence" value="ECO:0007669"/>
    <property type="project" value="InterPro"/>
</dbReference>
<dbReference type="InterPro" id="IPR001406">
    <property type="entry name" value="PsdUridine_synth_TruA"/>
</dbReference>
<dbReference type="InterPro" id="IPR041708">
    <property type="entry name" value="PUS1/PUS2-like"/>
</dbReference>